<dbReference type="InterPro" id="IPR006623">
    <property type="entry name" value="THEG"/>
</dbReference>
<evidence type="ECO:0000313" key="3">
    <source>
        <dbReference type="Proteomes" id="UP000694427"/>
    </source>
</evidence>
<organism evidence="2 3">
    <name type="scientific">Cyprinus carpio</name>
    <name type="common">Common carp</name>
    <dbReference type="NCBI Taxonomy" id="7962"/>
    <lineage>
        <taxon>Eukaryota</taxon>
        <taxon>Metazoa</taxon>
        <taxon>Chordata</taxon>
        <taxon>Craniata</taxon>
        <taxon>Vertebrata</taxon>
        <taxon>Euteleostomi</taxon>
        <taxon>Actinopterygii</taxon>
        <taxon>Neopterygii</taxon>
        <taxon>Teleostei</taxon>
        <taxon>Ostariophysi</taxon>
        <taxon>Cypriniformes</taxon>
        <taxon>Cyprinidae</taxon>
        <taxon>Cyprininae</taxon>
        <taxon>Cyprinus</taxon>
    </lineage>
</organism>
<dbReference type="Proteomes" id="UP000694427">
    <property type="component" value="Unplaced"/>
</dbReference>
<reference evidence="2" key="1">
    <citation type="submission" date="2025-08" db="UniProtKB">
        <authorList>
            <consortium name="Ensembl"/>
        </authorList>
    </citation>
    <scope>IDENTIFICATION</scope>
</reference>
<protein>
    <submittedName>
        <fullName evidence="2">Theg spermatid protein</fullName>
    </submittedName>
</protein>
<dbReference type="InterPro" id="IPR042401">
    <property type="entry name" value="SPMAP2-like"/>
</dbReference>
<evidence type="ECO:0000256" key="1">
    <source>
        <dbReference type="ARBA" id="ARBA00022737"/>
    </source>
</evidence>
<dbReference type="Ensembl" id="ENSCCRT00010055723.1">
    <property type="protein sequence ID" value="ENSCCRP00010050844.1"/>
    <property type="gene ID" value="ENSCCRG00010021554.1"/>
</dbReference>
<keyword evidence="1" id="KW-0677">Repeat</keyword>
<dbReference type="PANTHER" id="PTHR15901:SF16">
    <property type="entry name" value="TESTICULAR HAPLOID EXPRESSED GENE PROTEIN"/>
    <property type="match status" value="1"/>
</dbReference>
<dbReference type="PANTHER" id="PTHR15901">
    <property type="entry name" value="TESTICULAR HAPLOID EXPRESSED GENE PROTEIN"/>
    <property type="match status" value="1"/>
</dbReference>
<keyword evidence="3" id="KW-1185">Reference proteome</keyword>
<dbReference type="AlphaFoldDB" id="A0A8C1KVA4"/>
<evidence type="ECO:0000313" key="2">
    <source>
        <dbReference type="Ensembl" id="ENSCCRP00010050844.1"/>
    </source>
</evidence>
<proteinExistence type="predicted"/>
<dbReference type="Pfam" id="PF14912">
    <property type="entry name" value="THEG"/>
    <property type="match status" value="2"/>
</dbReference>
<reference evidence="2" key="2">
    <citation type="submission" date="2025-09" db="UniProtKB">
        <authorList>
            <consortium name="Ensembl"/>
        </authorList>
    </citation>
    <scope>IDENTIFICATION</scope>
</reference>
<name>A0A8C1KVA4_CYPCA</name>
<dbReference type="GO" id="GO:0007283">
    <property type="term" value="P:spermatogenesis"/>
    <property type="evidence" value="ECO:0007669"/>
    <property type="project" value="TreeGrafter"/>
</dbReference>
<dbReference type="SMART" id="SM00705">
    <property type="entry name" value="THEG"/>
    <property type="match status" value="6"/>
</dbReference>
<sequence>MPSRIEQLSRPKPNLLKFPDRCSVYWLDELPTRSKNTTTAFGMRITSFTAFMQCEYVIVSIFKSCIEIVSTELTPRLEQLAQSKESSRLIEESRRSPEWMISAAALKARPSERVCSLALPRMPADGWQPERPLLATLSVAVKNAKPSPRICHLAQPKQVKTLLTYCSVDSSAHSISVPNTPSSRILQLASPKQVHAQHSLARPVSWPVPDHVLKAVASERLQKLARPKTRQALFEGYDPYRVSPAARAATASPRLLELSLPLPRKCKGQ</sequence>
<accession>A0A8C1KVA4</accession>